<feature type="compositionally biased region" description="Low complexity" evidence="9">
    <location>
        <begin position="245"/>
        <end position="282"/>
    </location>
</feature>
<evidence type="ECO:0000256" key="3">
    <source>
        <dbReference type="ARBA" id="ARBA00022475"/>
    </source>
</evidence>
<dbReference type="GO" id="GO:2000067">
    <property type="term" value="P:regulation of root morphogenesis"/>
    <property type="evidence" value="ECO:0007669"/>
    <property type="project" value="UniProtKB-ARBA"/>
</dbReference>
<organism evidence="11 12">
    <name type="scientific">Sesamum alatum</name>
    <dbReference type="NCBI Taxonomy" id="300844"/>
    <lineage>
        <taxon>Eukaryota</taxon>
        <taxon>Viridiplantae</taxon>
        <taxon>Streptophyta</taxon>
        <taxon>Embryophyta</taxon>
        <taxon>Tracheophyta</taxon>
        <taxon>Spermatophyta</taxon>
        <taxon>Magnoliopsida</taxon>
        <taxon>eudicotyledons</taxon>
        <taxon>Gunneridae</taxon>
        <taxon>Pentapetalae</taxon>
        <taxon>asterids</taxon>
        <taxon>lamiids</taxon>
        <taxon>Lamiales</taxon>
        <taxon>Pedaliaceae</taxon>
        <taxon>Sesamum</taxon>
    </lineage>
</organism>
<dbReference type="GO" id="GO:0051302">
    <property type="term" value="P:regulation of cell division"/>
    <property type="evidence" value="ECO:0007669"/>
    <property type="project" value="UniProtKB-ARBA"/>
</dbReference>
<evidence type="ECO:0000259" key="10">
    <source>
        <dbReference type="Pfam" id="PF06136"/>
    </source>
</evidence>
<reference evidence="11" key="1">
    <citation type="submission" date="2020-06" db="EMBL/GenBank/DDBJ databases">
        <authorList>
            <person name="Li T."/>
            <person name="Hu X."/>
            <person name="Zhang T."/>
            <person name="Song X."/>
            <person name="Zhang H."/>
            <person name="Dai N."/>
            <person name="Sheng W."/>
            <person name="Hou X."/>
            <person name="Wei L."/>
        </authorList>
    </citation>
    <scope>NUCLEOTIDE SEQUENCE</scope>
    <source>
        <strain evidence="11">3651</strain>
        <tissue evidence="11">Leaf</tissue>
    </source>
</reference>
<keyword evidence="5" id="KW-0472">Membrane</keyword>
<feature type="compositionally biased region" description="Polar residues" evidence="9">
    <location>
        <begin position="206"/>
        <end position="215"/>
    </location>
</feature>
<evidence type="ECO:0000256" key="4">
    <source>
        <dbReference type="ARBA" id="ARBA00022618"/>
    </source>
</evidence>
<dbReference type="Pfam" id="PF06136">
    <property type="entry name" value="SOK"/>
    <property type="match status" value="1"/>
</dbReference>
<gene>
    <name evidence="11" type="ORF">Salat_2542200</name>
</gene>
<name>A0AAE1XT80_9LAMI</name>
<keyword evidence="4" id="KW-0132">Cell division</keyword>
<dbReference type="GO" id="GO:0090708">
    <property type="term" value="P:specification of plant organ axis polarity"/>
    <property type="evidence" value="ECO:0007669"/>
    <property type="project" value="UniProtKB-ARBA"/>
</dbReference>
<dbReference type="AlphaFoldDB" id="A0AAE1XT80"/>
<feature type="compositionally biased region" description="Basic residues" evidence="9">
    <location>
        <begin position="442"/>
        <end position="455"/>
    </location>
</feature>
<feature type="region of interest" description="Disordered" evidence="9">
    <location>
        <begin position="400"/>
        <end position="455"/>
    </location>
</feature>
<proteinExistence type="inferred from homology"/>
<feature type="domain" description="SOSEKI DIX-like" evidence="10">
    <location>
        <begin position="47"/>
        <end position="135"/>
    </location>
</feature>
<keyword evidence="3" id="KW-1003">Cell membrane</keyword>
<dbReference type="InterPro" id="IPR021182">
    <property type="entry name" value="SOK_magnoliopsida"/>
</dbReference>
<comment type="similarity">
    <text evidence="7">Belongs to the SOSEKI family.</text>
</comment>
<dbReference type="PANTHER" id="PTHR31083:SF18">
    <property type="entry name" value="PROTEIN SOSEKI 2"/>
    <property type="match status" value="1"/>
</dbReference>
<comment type="subunit">
    <text evidence="8">Homodimer. Forms long polymer filaments with other SOKs proteins polymers (e.g. SOK1, SOK2, SOK3 and SOK4) crucial for polar localization and biological activity. Binds to ANGUSTIFOLIA (AN).</text>
</comment>
<comment type="caution">
    <text evidence="11">The sequence shown here is derived from an EMBL/GenBank/DDBJ whole genome shotgun (WGS) entry which is preliminary data.</text>
</comment>
<dbReference type="PANTHER" id="PTHR31083">
    <property type="entry name" value="UPSTREAM OF FLC PROTEIN (DUF966)"/>
    <property type="match status" value="1"/>
</dbReference>
<evidence type="ECO:0000313" key="11">
    <source>
        <dbReference type="EMBL" id="KAK4417166.1"/>
    </source>
</evidence>
<dbReference type="GO" id="GO:0005886">
    <property type="term" value="C:plasma membrane"/>
    <property type="evidence" value="ECO:0007669"/>
    <property type="project" value="UniProtKB-SubCell"/>
</dbReference>
<evidence type="ECO:0000256" key="6">
    <source>
        <dbReference type="ARBA" id="ARBA00023306"/>
    </source>
</evidence>
<feature type="compositionally biased region" description="Basic and acidic residues" evidence="9">
    <location>
        <begin position="167"/>
        <end position="193"/>
    </location>
</feature>
<feature type="compositionally biased region" description="Basic and acidic residues" evidence="9">
    <location>
        <begin position="400"/>
        <end position="419"/>
    </location>
</feature>
<accession>A0AAE1XT80</accession>
<dbReference type="InterPro" id="IPR048351">
    <property type="entry name" value="SOK_DIX"/>
</dbReference>
<dbReference type="InterPro" id="IPR010369">
    <property type="entry name" value="SOK"/>
</dbReference>
<evidence type="ECO:0000256" key="9">
    <source>
        <dbReference type="SAM" id="MobiDB-lite"/>
    </source>
</evidence>
<feature type="compositionally biased region" description="Basic and acidic residues" evidence="9">
    <location>
        <begin position="14"/>
        <end position="26"/>
    </location>
</feature>
<evidence type="ECO:0000256" key="1">
    <source>
        <dbReference type="ARBA" id="ARBA00004413"/>
    </source>
</evidence>
<reference evidence="11" key="2">
    <citation type="journal article" date="2024" name="Plant">
        <title>Genomic evolution and insights into agronomic trait innovations of Sesamum species.</title>
        <authorList>
            <person name="Miao H."/>
            <person name="Wang L."/>
            <person name="Qu L."/>
            <person name="Liu H."/>
            <person name="Sun Y."/>
            <person name="Le M."/>
            <person name="Wang Q."/>
            <person name="Wei S."/>
            <person name="Zheng Y."/>
            <person name="Lin W."/>
            <person name="Duan Y."/>
            <person name="Cao H."/>
            <person name="Xiong S."/>
            <person name="Wang X."/>
            <person name="Wei L."/>
            <person name="Li C."/>
            <person name="Ma Q."/>
            <person name="Ju M."/>
            <person name="Zhao R."/>
            <person name="Li G."/>
            <person name="Mu C."/>
            <person name="Tian Q."/>
            <person name="Mei H."/>
            <person name="Zhang T."/>
            <person name="Gao T."/>
            <person name="Zhang H."/>
        </authorList>
    </citation>
    <scope>NUCLEOTIDE SEQUENCE</scope>
    <source>
        <strain evidence="11">3651</strain>
    </source>
</reference>
<feature type="region of interest" description="Disordered" evidence="9">
    <location>
        <begin position="1"/>
        <end position="27"/>
    </location>
</feature>
<evidence type="ECO:0000313" key="12">
    <source>
        <dbReference type="Proteomes" id="UP001293254"/>
    </source>
</evidence>
<sequence length="455" mass="50338">MEMEVVRERRRACRERSSPDDHDKIRGRGRGVCVQTRIMRQPTFKKVEVVYYLSRNGHLQHPHYMEVTHLAHQQLRLKDVMDRLTVLRGKGMPALYSWSCKRSYKNGYVWNDLAENDVIHPSEGAEYVLKGSELIEGCTDKLHHLQVGNAGQDSNFQPKCKSLGSNRRAEPGVMADRRYDCRGGDDDDGRNVEADEEEEEYEEKTSCTSSTTPHSRCSRGVSTDEIEEFKQQQEDARKNGPAAQFSPDTNSFSSPSTTSSSAVSDKTNNNGAIQNSGNNNNNTSKRFEDGDPVGSEPLLSRNSMLLSLIACGGSVSFRKTVPPPVVKQSLEPCVAARKSNGGGGSNLHKGVVCKAAAKVVVEEADEMMIGCMSENPRFGNLQAEEKEYFSGSIVEGVAAERSEVEPRLKRSSSHNEERSAMNVPAEAAAEEVEKEKGVKGKCIPRKKTSSKMSKK</sequence>
<keyword evidence="12" id="KW-1185">Reference proteome</keyword>
<dbReference type="GO" id="GO:0051301">
    <property type="term" value="P:cell division"/>
    <property type="evidence" value="ECO:0007669"/>
    <property type="project" value="UniProtKB-KW"/>
</dbReference>
<dbReference type="Proteomes" id="UP001293254">
    <property type="component" value="Unassembled WGS sequence"/>
</dbReference>
<keyword evidence="6" id="KW-0131">Cell cycle</keyword>
<dbReference type="GO" id="GO:0051258">
    <property type="term" value="P:protein polymerization"/>
    <property type="evidence" value="ECO:0007669"/>
    <property type="project" value="UniProtKB-ARBA"/>
</dbReference>
<dbReference type="PIRSF" id="PIRSF031043">
    <property type="entry name" value="UCP031043"/>
    <property type="match status" value="1"/>
</dbReference>
<comment type="subcellular location">
    <subcellularLocation>
        <location evidence="1">Cell membrane</location>
        <topology evidence="1">Peripheral membrane protein</topology>
        <orientation evidence="1">Cytoplasmic side</orientation>
    </subcellularLocation>
</comment>
<evidence type="ECO:0000256" key="7">
    <source>
        <dbReference type="ARBA" id="ARBA00024211"/>
    </source>
</evidence>
<evidence type="ECO:0000256" key="2">
    <source>
        <dbReference type="ARBA" id="ARBA00022473"/>
    </source>
</evidence>
<dbReference type="EMBL" id="JACGWO010000010">
    <property type="protein sequence ID" value="KAK4417166.1"/>
    <property type="molecule type" value="Genomic_DNA"/>
</dbReference>
<evidence type="ECO:0000256" key="5">
    <source>
        <dbReference type="ARBA" id="ARBA00023136"/>
    </source>
</evidence>
<protein>
    <submittedName>
        <fullName evidence="11">Protein UPSTREAM OF FLC</fullName>
    </submittedName>
</protein>
<keyword evidence="2" id="KW-0217">Developmental protein</keyword>
<feature type="compositionally biased region" description="Basic and acidic residues" evidence="9">
    <location>
        <begin position="228"/>
        <end position="238"/>
    </location>
</feature>
<evidence type="ECO:0000256" key="8">
    <source>
        <dbReference type="ARBA" id="ARBA00046534"/>
    </source>
</evidence>
<feature type="region of interest" description="Disordered" evidence="9">
    <location>
        <begin position="149"/>
        <end position="298"/>
    </location>
</feature>